<comment type="caution">
    <text evidence="14">The sequence shown here is derived from an EMBL/GenBank/DDBJ whole genome shotgun (WGS) entry which is preliminary data.</text>
</comment>
<dbReference type="GO" id="GO:0004672">
    <property type="term" value="F:protein kinase activity"/>
    <property type="evidence" value="ECO:0007669"/>
    <property type="project" value="InterPro"/>
</dbReference>
<dbReference type="InterPro" id="IPR011009">
    <property type="entry name" value="Kinase-like_dom_sf"/>
</dbReference>
<dbReference type="AlphaFoldDB" id="A0A8J5CDB5"/>
<evidence type="ECO:0000256" key="1">
    <source>
        <dbReference type="ARBA" id="ARBA00004167"/>
    </source>
</evidence>
<keyword evidence="6" id="KW-0677">Repeat</keyword>
<feature type="domain" description="Protein kinase" evidence="13">
    <location>
        <begin position="594"/>
        <end position="894"/>
    </location>
</feature>
<comment type="subcellular location">
    <subcellularLocation>
        <location evidence="1">Membrane</location>
        <topology evidence="1">Single-pass membrane protein</topology>
    </subcellularLocation>
</comment>
<dbReference type="Gene3D" id="1.10.510.10">
    <property type="entry name" value="Transferase(Phosphotransferase) domain 1"/>
    <property type="match status" value="1"/>
</dbReference>
<dbReference type="EMBL" id="JACMSC010000019">
    <property type="protein sequence ID" value="KAG6473516.1"/>
    <property type="molecule type" value="Genomic_DNA"/>
</dbReference>
<evidence type="ECO:0000256" key="5">
    <source>
        <dbReference type="ARBA" id="ARBA00022729"/>
    </source>
</evidence>
<evidence type="ECO:0000256" key="2">
    <source>
        <dbReference type="ARBA" id="ARBA00022553"/>
    </source>
</evidence>
<organism evidence="14 15">
    <name type="scientific">Zingiber officinale</name>
    <name type="common">Ginger</name>
    <name type="synonym">Amomum zingiber</name>
    <dbReference type="NCBI Taxonomy" id="94328"/>
    <lineage>
        <taxon>Eukaryota</taxon>
        <taxon>Viridiplantae</taxon>
        <taxon>Streptophyta</taxon>
        <taxon>Embryophyta</taxon>
        <taxon>Tracheophyta</taxon>
        <taxon>Spermatophyta</taxon>
        <taxon>Magnoliopsida</taxon>
        <taxon>Liliopsida</taxon>
        <taxon>Zingiberales</taxon>
        <taxon>Zingiberaceae</taxon>
        <taxon>Zingiber</taxon>
    </lineage>
</organism>
<evidence type="ECO:0000313" key="14">
    <source>
        <dbReference type="EMBL" id="KAG6473516.1"/>
    </source>
</evidence>
<keyword evidence="4 12" id="KW-0812">Transmembrane</keyword>
<dbReference type="SUPFAM" id="SSF56112">
    <property type="entry name" value="Protein kinase-like (PK-like)"/>
    <property type="match status" value="1"/>
</dbReference>
<keyword evidence="7 12" id="KW-1133">Transmembrane helix</keyword>
<keyword evidence="8 12" id="KW-0472">Membrane</keyword>
<evidence type="ECO:0000256" key="12">
    <source>
        <dbReference type="SAM" id="Phobius"/>
    </source>
</evidence>
<keyword evidence="9" id="KW-0675">Receptor</keyword>
<gene>
    <name evidence="14" type="ORF">ZIOFF_067433</name>
</gene>
<sequence length="894" mass="96968">MRVAPLQRGEGSVVAERRRKEVVALTYEEGRSQGDKRGVPLRRGEADAPLARCGSNCFCRLLTVLLESIGSRRRSGDRQQGQSTTTTHWNFNCRHCQGATAKIFFPKPKSPKEVVEVGKQGLAGGGCAAKLQQRGRPSPARAKEKTKQWSPLRYSVYCWNPSDQEGEVVIGNRDNPQQQPTGISIADTAKEPLPRCFSAKLKPLSSSKPSLPRCSALWPPSKMSPFPSKVASFFLFSLFSFFVAFSSSQPSSPDVLLLLNTIKPVLQGSAANPELSSWNVSLPLCLWRGLRWSSGGGAAALRCDDDYDLRSNLSLSSDPSLRLLSIHLPAAALAGSLPPELGQFSFLESLFLGVNSLTGTIPLELGNAPVLADLDLSENLLDGALPPSIWNLCGRLVSLRLHGNNLSGEVPDPADPSETCARLRVLDLGQNRFQGRFPEFIGGFHGMAELDLSNNHFSGSIPDSIGSLRNLESLNLSHNNFTGPLPSSLQDSRFTAEAFQGNNPELCGRPLDRCGSGSGLSAGAIAGIVIGLLAGAVVLASVSIGWVQGRNRRSRARQADEEEEIVFEEDGNSEDGRLMLFQGGEHLTLDDVLNATGQVMEKTSYGTVYKAKLADGGNITLRLLREGTCKDQAECLPVVRQLGRVRHENLAALRAFYQGKRGEKLLIGDYHPNRTLHDLLHDTRAGKPVLNWNRRHKIALGVARGLAHLHAGLETPVTHGNVRSKNVLVDEFYVPRLTEFGIDKLLVAAVADEMVSAAKEDGYKAPELQRMRKCNARTDVYAFGILLLEILLGKKPGKGTGKEGDGADLPAVVKAAVLEEATMEVFDVEVMKGVKSPMEEGLVQTLKLAMGCCAPAAAVRPDMSEVVKQLEENRPRNRSALYTPTDRSEIGTPF</sequence>
<proteinExistence type="inferred from homology"/>
<dbReference type="PANTHER" id="PTHR48007">
    <property type="entry name" value="LEUCINE-RICH REPEAT RECEPTOR-LIKE PROTEIN KINASE PXC1"/>
    <property type="match status" value="1"/>
</dbReference>
<dbReference type="GO" id="GO:0005524">
    <property type="term" value="F:ATP binding"/>
    <property type="evidence" value="ECO:0007669"/>
    <property type="project" value="InterPro"/>
</dbReference>
<reference evidence="14 15" key="1">
    <citation type="submission" date="2020-08" db="EMBL/GenBank/DDBJ databases">
        <title>Plant Genome Project.</title>
        <authorList>
            <person name="Zhang R.-G."/>
        </authorList>
    </citation>
    <scope>NUCLEOTIDE SEQUENCE [LARGE SCALE GENOMIC DNA]</scope>
    <source>
        <tissue evidence="14">Rhizome</tissue>
    </source>
</reference>
<evidence type="ECO:0000256" key="10">
    <source>
        <dbReference type="ARBA" id="ARBA00038349"/>
    </source>
</evidence>
<dbReference type="Pfam" id="PF07714">
    <property type="entry name" value="PK_Tyr_Ser-Thr"/>
    <property type="match status" value="1"/>
</dbReference>
<dbReference type="Gene3D" id="3.80.10.10">
    <property type="entry name" value="Ribonuclease Inhibitor"/>
    <property type="match status" value="2"/>
</dbReference>
<accession>A0A8J5CDB5</accession>
<dbReference type="PANTHER" id="PTHR48007:SF32">
    <property type="entry name" value="KINASE-LIKE PROTEIN TMKL1-RELATED"/>
    <property type="match status" value="1"/>
</dbReference>
<dbReference type="InterPro" id="IPR046959">
    <property type="entry name" value="PRK1-6/SRF4-like"/>
</dbReference>
<dbReference type="PROSITE" id="PS50011">
    <property type="entry name" value="PROTEIN_KINASE_DOM"/>
    <property type="match status" value="1"/>
</dbReference>
<evidence type="ECO:0000313" key="15">
    <source>
        <dbReference type="Proteomes" id="UP000734854"/>
    </source>
</evidence>
<dbReference type="FunFam" id="3.80.10.10:FF:000731">
    <property type="entry name" value="Leucine-rich repeat receptor-like protein kinase"/>
    <property type="match status" value="1"/>
</dbReference>
<keyword evidence="15" id="KW-1185">Reference proteome</keyword>
<evidence type="ECO:0000256" key="4">
    <source>
        <dbReference type="ARBA" id="ARBA00022692"/>
    </source>
</evidence>
<dbReference type="InterPro" id="IPR032675">
    <property type="entry name" value="LRR_dom_sf"/>
</dbReference>
<dbReference type="InterPro" id="IPR001245">
    <property type="entry name" value="Ser-Thr/Tyr_kinase_cat_dom"/>
</dbReference>
<dbReference type="InterPro" id="IPR001611">
    <property type="entry name" value="Leu-rich_rpt"/>
</dbReference>
<evidence type="ECO:0000256" key="11">
    <source>
        <dbReference type="SAM" id="MobiDB-lite"/>
    </source>
</evidence>
<protein>
    <recommendedName>
        <fullName evidence="13">Protein kinase domain-containing protein</fullName>
    </recommendedName>
</protein>
<keyword evidence="3" id="KW-0433">Leucine-rich repeat</keyword>
<keyword evidence="5" id="KW-0732">Signal</keyword>
<dbReference type="InterPro" id="IPR000719">
    <property type="entry name" value="Prot_kinase_dom"/>
</dbReference>
<comment type="similarity">
    <text evidence="10">Belongs to the protein kinase superfamily.</text>
</comment>
<dbReference type="Proteomes" id="UP000734854">
    <property type="component" value="Unassembled WGS sequence"/>
</dbReference>
<evidence type="ECO:0000256" key="6">
    <source>
        <dbReference type="ARBA" id="ARBA00022737"/>
    </source>
</evidence>
<feature type="region of interest" description="Disordered" evidence="11">
    <location>
        <begin position="874"/>
        <end position="894"/>
    </location>
</feature>
<evidence type="ECO:0000256" key="7">
    <source>
        <dbReference type="ARBA" id="ARBA00022989"/>
    </source>
</evidence>
<evidence type="ECO:0000259" key="13">
    <source>
        <dbReference type="PROSITE" id="PS50011"/>
    </source>
</evidence>
<dbReference type="Gene3D" id="3.30.200.20">
    <property type="entry name" value="Phosphorylase Kinase, domain 1"/>
    <property type="match status" value="1"/>
</dbReference>
<feature type="transmembrane region" description="Helical" evidence="12">
    <location>
        <begin position="520"/>
        <end position="547"/>
    </location>
</feature>
<dbReference type="SUPFAM" id="SSF52058">
    <property type="entry name" value="L domain-like"/>
    <property type="match status" value="1"/>
</dbReference>
<name>A0A8J5CDB5_ZINOF</name>
<keyword evidence="2" id="KW-0597">Phosphoprotein</keyword>
<dbReference type="GO" id="GO:0016020">
    <property type="term" value="C:membrane"/>
    <property type="evidence" value="ECO:0007669"/>
    <property type="project" value="UniProtKB-SubCell"/>
</dbReference>
<evidence type="ECO:0000256" key="9">
    <source>
        <dbReference type="ARBA" id="ARBA00023170"/>
    </source>
</evidence>
<dbReference type="Pfam" id="PF13855">
    <property type="entry name" value="LRR_8"/>
    <property type="match status" value="1"/>
</dbReference>
<evidence type="ECO:0000256" key="3">
    <source>
        <dbReference type="ARBA" id="ARBA00022614"/>
    </source>
</evidence>
<evidence type="ECO:0000256" key="8">
    <source>
        <dbReference type="ARBA" id="ARBA00023136"/>
    </source>
</evidence>